<dbReference type="AlphaFoldDB" id="A0A916Q576"/>
<dbReference type="Proteomes" id="UP000613208">
    <property type="component" value="Unassembled WGS sequence"/>
</dbReference>
<dbReference type="CDD" id="cd06986">
    <property type="entry name" value="cupin_MmsR-like_N"/>
    <property type="match status" value="1"/>
</dbReference>
<dbReference type="InterPro" id="IPR018062">
    <property type="entry name" value="HTH_AraC-typ_CS"/>
</dbReference>
<evidence type="ECO:0000256" key="1">
    <source>
        <dbReference type="ARBA" id="ARBA00023015"/>
    </source>
</evidence>
<gene>
    <name evidence="5" type="primary">msmR</name>
    <name evidence="5" type="ORF">ANBU17_09440</name>
</gene>
<dbReference type="InterPro" id="IPR020449">
    <property type="entry name" value="Tscrpt_reg_AraC-type_HTH"/>
</dbReference>
<organism evidence="5 6">
    <name type="scientific">Anaerostipes butyraticus</name>
    <dbReference type="NCBI Taxonomy" id="645466"/>
    <lineage>
        <taxon>Bacteria</taxon>
        <taxon>Bacillati</taxon>
        <taxon>Bacillota</taxon>
        <taxon>Clostridia</taxon>
        <taxon>Lachnospirales</taxon>
        <taxon>Lachnospiraceae</taxon>
        <taxon>Anaerostipes</taxon>
    </lineage>
</organism>
<dbReference type="InterPro" id="IPR003313">
    <property type="entry name" value="AraC-bd"/>
</dbReference>
<dbReference type="PROSITE" id="PS00041">
    <property type="entry name" value="HTH_ARAC_FAMILY_1"/>
    <property type="match status" value="1"/>
</dbReference>
<evidence type="ECO:0000313" key="5">
    <source>
        <dbReference type="EMBL" id="GFO84597.1"/>
    </source>
</evidence>
<feature type="domain" description="HTH araC/xylS-type" evidence="4">
    <location>
        <begin position="172"/>
        <end position="270"/>
    </location>
</feature>
<dbReference type="PANTHER" id="PTHR43280">
    <property type="entry name" value="ARAC-FAMILY TRANSCRIPTIONAL REGULATOR"/>
    <property type="match status" value="1"/>
</dbReference>
<dbReference type="SUPFAM" id="SSF51215">
    <property type="entry name" value="Regulatory protein AraC"/>
    <property type="match status" value="1"/>
</dbReference>
<name>A0A916Q576_9FIRM</name>
<evidence type="ECO:0000259" key="4">
    <source>
        <dbReference type="PROSITE" id="PS01124"/>
    </source>
</evidence>
<keyword evidence="3" id="KW-0804">Transcription</keyword>
<dbReference type="Gene3D" id="2.60.120.10">
    <property type="entry name" value="Jelly Rolls"/>
    <property type="match status" value="1"/>
</dbReference>
<comment type="caution">
    <text evidence="5">The sequence shown here is derived from an EMBL/GenBank/DDBJ whole genome shotgun (WGS) entry which is preliminary data.</text>
</comment>
<evidence type="ECO:0000313" key="6">
    <source>
        <dbReference type="Proteomes" id="UP000613208"/>
    </source>
</evidence>
<dbReference type="SMART" id="SM00342">
    <property type="entry name" value="HTH_ARAC"/>
    <property type="match status" value="1"/>
</dbReference>
<evidence type="ECO:0000256" key="2">
    <source>
        <dbReference type="ARBA" id="ARBA00023125"/>
    </source>
</evidence>
<keyword evidence="2" id="KW-0238">DNA-binding</keyword>
<dbReference type="InterPro" id="IPR014710">
    <property type="entry name" value="RmlC-like_jellyroll"/>
</dbReference>
<reference evidence="5" key="1">
    <citation type="submission" date="2020-06" db="EMBL/GenBank/DDBJ databases">
        <title>Characterization of fructooligosaccharide metabolism and fructooligosaccharide-degrading enzymes in human commensal butyrate producers.</title>
        <authorList>
            <person name="Tanno H."/>
            <person name="Fujii T."/>
            <person name="Hirano K."/>
            <person name="Maeno S."/>
            <person name="Tonozuka T."/>
            <person name="Sakamoto M."/>
            <person name="Ohkuma M."/>
            <person name="Tochio T."/>
            <person name="Endo A."/>
        </authorList>
    </citation>
    <scope>NUCLEOTIDE SEQUENCE</scope>
    <source>
        <strain evidence="5">JCM 17466</strain>
    </source>
</reference>
<dbReference type="GO" id="GO:0043565">
    <property type="term" value="F:sequence-specific DNA binding"/>
    <property type="evidence" value="ECO:0007669"/>
    <property type="project" value="InterPro"/>
</dbReference>
<dbReference type="Pfam" id="PF02311">
    <property type="entry name" value="AraC_binding"/>
    <property type="match status" value="1"/>
</dbReference>
<dbReference type="GO" id="GO:0003700">
    <property type="term" value="F:DNA-binding transcription factor activity"/>
    <property type="evidence" value="ECO:0007669"/>
    <property type="project" value="InterPro"/>
</dbReference>
<dbReference type="InterPro" id="IPR009057">
    <property type="entry name" value="Homeodomain-like_sf"/>
</dbReference>
<dbReference type="PANTHER" id="PTHR43280:SF30">
    <property type="entry name" value="MMSAB OPERON REGULATORY PROTEIN"/>
    <property type="match status" value="1"/>
</dbReference>
<proteinExistence type="predicted"/>
<dbReference type="InterPro" id="IPR018060">
    <property type="entry name" value="HTH_AraC"/>
</dbReference>
<dbReference type="PROSITE" id="PS01124">
    <property type="entry name" value="HTH_ARAC_FAMILY_2"/>
    <property type="match status" value="1"/>
</dbReference>
<dbReference type="InterPro" id="IPR037923">
    <property type="entry name" value="HTH-like"/>
</dbReference>
<dbReference type="PRINTS" id="PR00032">
    <property type="entry name" value="HTHARAC"/>
</dbReference>
<dbReference type="EMBL" id="BLYI01000024">
    <property type="protein sequence ID" value="GFO84597.1"/>
    <property type="molecule type" value="Genomic_DNA"/>
</dbReference>
<dbReference type="Gene3D" id="1.10.10.60">
    <property type="entry name" value="Homeodomain-like"/>
    <property type="match status" value="2"/>
</dbReference>
<keyword evidence="6" id="KW-1185">Reference proteome</keyword>
<dbReference type="Pfam" id="PF12833">
    <property type="entry name" value="HTH_18"/>
    <property type="match status" value="1"/>
</dbReference>
<accession>A0A916Q576</accession>
<protein>
    <submittedName>
        <fullName evidence="5">AraC family transcriptional regulator</fullName>
    </submittedName>
</protein>
<evidence type="ECO:0000256" key="3">
    <source>
        <dbReference type="ARBA" id="ARBA00023163"/>
    </source>
</evidence>
<keyword evidence="1" id="KW-0805">Transcription regulation</keyword>
<sequence>MTDFHFSNDFTRNIDAMVYTCGYEDCKPGHSYGPAIRSGYIVHYILKGKGFFQCRNKIYRLHSGDAFCIHPNERIYYEADSHEPWSYSWIGMRGIKIQQYLKRTSFYDAPYLHLNEDPELLRCHEKMLEASMLSENRDLMMNSVLYEYLYLLTQKFPRENLSPQEKQNHYVQETLQYLENHYEENFSLQDISAQLNIERSYLYRLFKSSVGVSMKDYLLDLRISRACSLLSNSSLSISDISRSVGYKDPLYFSKLFKKKKDCSPSQYRRNFIS</sequence>
<dbReference type="RefSeq" id="WP_201310320.1">
    <property type="nucleotide sequence ID" value="NZ_BLYI01000024.1"/>
</dbReference>
<dbReference type="SUPFAM" id="SSF46689">
    <property type="entry name" value="Homeodomain-like"/>
    <property type="match status" value="2"/>
</dbReference>